<name>A0AAX4J8E6_9MICR</name>
<evidence type="ECO:0000313" key="2">
    <source>
        <dbReference type="EMBL" id="WUR02254.1"/>
    </source>
</evidence>
<dbReference type="KEGG" id="vnx:VNE69_01193"/>
<protein>
    <submittedName>
        <fullName evidence="2">U6 snRNA-associated Sm-like protein</fullName>
    </submittedName>
</protein>
<accession>A0AAX4J8E6</accession>
<sequence>MNPEKKELVDKSKIPLFGNLSKFRNKIVTVVFTNNVKITGILISYDYTSNLILEKYNKWEYGKRVLCLGRSLSLISLGSSTIM</sequence>
<dbReference type="RefSeq" id="XP_065328399.1">
    <property type="nucleotide sequence ID" value="XM_065472327.1"/>
</dbReference>
<dbReference type="AlphaFoldDB" id="A0AAX4J8E6"/>
<dbReference type="InterPro" id="IPR010920">
    <property type="entry name" value="LSM_dom_sf"/>
</dbReference>
<dbReference type="GO" id="GO:0032991">
    <property type="term" value="C:protein-containing complex"/>
    <property type="evidence" value="ECO:0007669"/>
    <property type="project" value="UniProtKB-ARBA"/>
</dbReference>
<dbReference type="Gene3D" id="2.30.30.100">
    <property type="match status" value="1"/>
</dbReference>
<gene>
    <name evidence="2" type="ORF">VNE69_01193</name>
</gene>
<keyword evidence="3" id="KW-1185">Reference proteome</keyword>
<evidence type="ECO:0000313" key="3">
    <source>
        <dbReference type="Proteomes" id="UP001334084"/>
    </source>
</evidence>
<dbReference type="SUPFAM" id="SSF50182">
    <property type="entry name" value="Sm-like ribonucleoproteins"/>
    <property type="match status" value="1"/>
</dbReference>
<dbReference type="GeneID" id="90540057"/>
<dbReference type="Pfam" id="PF01423">
    <property type="entry name" value="LSM"/>
    <property type="match status" value="1"/>
</dbReference>
<dbReference type="InterPro" id="IPR001163">
    <property type="entry name" value="Sm_dom_euk/arc"/>
</dbReference>
<organism evidence="2 3">
    <name type="scientific">Vairimorpha necatrix</name>
    <dbReference type="NCBI Taxonomy" id="6039"/>
    <lineage>
        <taxon>Eukaryota</taxon>
        <taxon>Fungi</taxon>
        <taxon>Fungi incertae sedis</taxon>
        <taxon>Microsporidia</taxon>
        <taxon>Nosematidae</taxon>
        <taxon>Vairimorpha</taxon>
    </lineage>
</organism>
<dbReference type="Proteomes" id="UP001334084">
    <property type="component" value="Chromosome 1"/>
</dbReference>
<feature type="domain" description="Sm" evidence="1">
    <location>
        <begin position="20"/>
        <end position="71"/>
    </location>
</feature>
<dbReference type="EMBL" id="CP142726">
    <property type="protein sequence ID" value="WUR02254.1"/>
    <property type="molecule type" value="Genomic_DNA"/>
</dbReference>
<proteinExistence type="predicted"/>
<reference evidence="2" key="1">
    <citation type="journal article" date="2024" name="BMC Genomics">
        <title>Functional annotation of a divergent genome using sequence and structure-based similarity.</title>
        <authorList>
            <person name="Svedberg D."/>
            <person name="Winiger R.R."/>
            <person name="Berg A."/>
            <person name="Sharma H."/>
            <person name="Tellgren-Roth C."/>
            <person name="Debrunner-Vossbrinck B.A."/>
            <person name="Vossbrinck C.R."/>
            <person name="Barandun J."/>
        </authorList>
    </citation>
    <scope>NUCLEOTIDE SEQUENCE</scope>
    <source>
        <strain evidence="2">Illinois isolate</strain>
    </source>
</reference>
<evidence type="ECO:0000259" key="1">
    <source>
        <dbReference type="Pfam" id="PF01423"/>
    </source>
</evidence>